<comment type="subcellular location">
    <subcellularLocation>
        <location evidence="1">Nucleus</location>
    </subcellularLocation>
</comment>
<dbReference type="Gene3D" id="6.10.140.1020">
    <property type="match status" value="1"/>
</dbReference>
<dbReference type="GeneID" id="13887689"/>
<dbReference type="GO" id="GO:0005634">
    <property type="term" value="C:nucleus"/>
    <property type="evidence" value="ECO:0007669"/>
    <property type="project" value="UniProtKB-SubCell"/>
</dbReference>
<dbReference type="EMBL" id="HE650828">
    <property type="protein sequence ID" value="CCF59693.1"/>
    <property type="molecule type" value="Genomic_DNA"/>
</dbReference>
<reference evidence="7 8" key="1">
    <citation type="journal article" date="2011" name="Proc. Natl. Acad. Sci. U.S.A.">
        <title>Evolutionary erosion of yeast sex chromosomes by mating-type switching accidents.</title>
        <authorList>
            <person name="Gordon J.L."/>
            <person name="Armisen D."/>
            <person name="Proux-Wera E."/>
            <person name="Oheigeartaigh S.S."/>
            <person name="Byrne K.P."/>
            <person name="Wolfe K.H."/>
        </authorList>
    </citation>
    <scope>NUCLEOTIDE SEQUENCE [LARGE SCALE GENOMIC DNA]</scope>
    <source>
        <strain evidence="8">ATCC 22294 / BCRC 22015 / CBS 2517 / CECT 1963 / NBRC 1671 / NRRL Y-8276</strain>
    </source>
</reference>
<dbReference type="GO" id="GO:0006281">
    <property type="term" value="P:DNA repair"/>
    <property type="evidence" value="ECO:0007669"/>
    <property type="project" value="UniProtKB-KW"/>
</dbReference>
<keyword evidence="3" id="KW-0227">DNA damage</keyword>
<dbReference type="STRING" id="1071382.H2AZD7"/>
<keyword evidence="4" id="KW-0234">DNA repair</keyword>
<dbReference type="KEGG" id="kaf:KAFR_0H02840"/>
<dbReference type="HOGENOM" id="CLU_084833_1_0_1"/>
<dbReference type="RefSeq" id="XP_003958828.1">
    <property type="nucleotide sequence ID" value="XM_003958779.1"/>
</dbReference>
<organism evidence="7 8">
    <name type="scientific">Kazachstania africana (strain ATCC 22294 / BCRC 22015 / CBS 2517 / CECT 1963 / NBRC 1671 / NRRL Y-8276)</name>
    <name type="common">Yeast</name>
    <name type="synonym">Kluyveromyces africanus</name>
    <dbReference type="NCBI Taxonomy" id="1071382"/>
    <lineage>
        <taxon>Eukaryota</taxon>
        <taxon>Fungi</taxon>
        <taxon>Dikarya</taxon>
        <taxon>Ascomycota</taxon>
        <taxon>Saccharomycotina</taxon>
        <taxon>Saccharomycetes</taxon>
        <taxon>Saccharomycetales</taxon>
        <taxon>Saccharomycetaceae</taxon>
        <taxon>Kazachstania</taxon>
    </lineage>
</organism>
<dbReference type="InParanoid" id="H2AZD7"/>
<evidence type="ECO:0000313" key="8">
    <source>
        <dbReference type="Proteomes" id="UP000005220"/>
    </source>
</evidence>
<dbReference type="InterPro" id="IPR018468">
    <property type="entry name" value="SFR1/Mei5"/>
</dbReference>
<name>H2AZD7_KAZAF</name>
<feature type="region of interest" description="Disordered" evidence="6">
    <location>
        <begin position="1"/>
        <end position="41"/>
    </location>
</feature>
<comment type="similarity">
    <text evidence="2">Belongs to the SFR1/MEI5 family.</text>
</comment>
<evidence type="ECO:0000313" key="7">
    <source>
        <dbReference type="EMBL" id="CCF59693.1"/>
    </source>
</evidence>
<evidence type="ECO:0000256" key="3">
    <source>
        <dbReference type="ARBA" id="ARBA00022763"/>
    </source>
</evidence>
<dbReference type="FunCoup" id="H2AZD7">
    <property type="interactions" value="20"/>
</dbReference>
<dbReference type="OrthoDB" id="27934at2759"/>
<evidence type="ECO:0000256" key="2">
    <source>
        <dbReference type="ARBA" id="ARBA00008729"/>
    </source>
</evidence>
<dbReference type="Proteomes" id="UP000005220">
    <property type="component" value="Chromosome 8"/>
</dbReference>
<feature type="compositionally biased region" description="Polar residues" evidence="6">
    <location>
        <begin position="1"/>
        <end position="14"/>
    </location>
</feature>
<evidence type="ECO:0000256" key="4">
    <source>
        <dbReference type="ARBA" id="ARBA00023204"/>
    </source>
</evidence>
<keyword evidence="8" id="KW-1185">Reference proteome</keyword>
<gene>
    <name evidence="7" type="primary">KAFR0H02840</name>
    <name evidence="7" type="ORF">KAFR_0H02840</name>
</gene>
<evidence type="ECO:0000256" key="5">
    <source>
        <dbReference type="ARBA" id="ARBA00023242"/>
    </source>
</evidence>
<proteinExistence type="inferred from homology"/>
<evidence type="ECO:0000256" key="1">
    <source>
        <dbReference type="ARBA" id="ARBA00004123"/>
    </source>
</evidence>
<sequence length="207" mass="24417">MDDNESTVVASPSPKQLRKRSGGFKSPFTKKKKQEEGSVLEYSKSSKQVKEYTRNIDTMKQAIKILKKYDMELRTMELIDKWRSICDRSMSYILNFTVLKINKLGGYEEYKKREIGMEKAKIEYQMDTSFQEEVDTVLESEEFKSLSVDEQTEYRDQIDGKINEMESWKTSQLQKLDLQLENCQGKEMDMLELSKKLNVDYNLIYPM</sequence>
<dbReference type="AlphaFoldDB" id="H2AZD7"/>
<evidence type="ECO:0000256" key="6">
    <source>
        <dbReference type="SAM" id="MobiDB-lite"/>
    </source>
</evidence>
<dbReference type="Pfam" id="PF10376">
    <property type="entry name" value="Mei5"/>
    <property type="match status" value="1"/>
</dbReference>
<feature type="compositionally biased region" description="Basic residues" evidence="6">
    <location>
        <begin position="16"/>
        <end position="32"/>
    </location>
</feature>
<accession>H2AZD7</accession>
<evidence type="ECO:0008006" key="9">
    <source>
        <dbReference type="Google" id="ProtNLM"/>
    </source>
</evidence>
<keyword evidence="5" id="KW-0539">Nucleus</keyword>
<protein>
    <recommendedName>
        <fullName evidence="9">Meiosis protein 5</fullName>
    </recommendedName>
</protein>
<dbReference type="eggNOG" id="ENOG502S2TF">
    <property type="taxonomic scope" value="Eukaryota"/>
</dbReference>